<keyword evidence="2 3" id="KW-0040">ANK repeat</keyword>
<dbReference type="PANTHER" id="PTHR24189:SF72">
    <property type="entry name" value="ANKYRIN REPEAT-CONTAINING DOMAIN-CONTAINING PROTEIN"/>
    <property type="match status" value="1"/>
</dbReference>
<feature type="repeat" description="ANK" evidence="3">
    <location>
        <begin position="71"/>
        <end position="103"/>
    </location>
</feature>
<feature type="non-terminal residue" evidence="4">
    <location>
        <position position="177"/>
    </location>
</feature>
<dbReference type="PRINTS" id="PR01415">
    <property type="entry name" value="ANKYRIN"/>
</dbReference>
<dbReference type="SMART" id="SM00248">
    <property type="entry name" value="ANK"/>
    <property type="match status" value="4"/>
</dbReference>
<dbReference type="AlphaFoldDB" id="A0A1B6LPG6"/>
<organism evidence="4">
    <name type="scientific">Graphocephala atropunctata</name>
    <dbReference type="NCBI Taxonomy" id="36148"/>
    <lineage>
        <taxon>Eukaryota</taxon>
        <taxon>Metazoa</taxon>
        <taxon>Ecdysozoa</taxon>
        <taxon>Arthropoda</taxon>
        <taxon>Hexapoda</taxon>
        <taxon>Insecta</taxon>
        <taxon>Pterygota</taxon>
        <taxon>Neoptera</taxon>
        <taxon>Paraneoptera</taxon>
        <taxon>Hemiptera</taxon>
        <taxon>Auchenorrhyncha</taxon>
        <taxon>Membracoidea</taxon>
        <taxon>Cicadellidae</taxon>
        <taxon>Cicadellinae</taxon>
        <taxon>Cicadellini</taxon>
        <taxon>Graphocephala</taxon>
    </lineage>
</organism>
<accession>A0A1B6LPG6</accession>
<dbReference type="EMBL" id="GEBQ01014399">
    <property type="protein sequence ID" value="JAT25578.1"/>
    <property type="molecule type" value="Transcribed_RNA"/>
</dbReference>
<gene>
    <name evidence="4" type="ORF">g.46241</name>
</gene>
<dbReference type="InterPro" id="IPR036770">
    <property type="entry name" value="Ankyrin_rpt-contain_sf"/>
</dbReference>
<feature type="repeat" description="ANK" evidence="3">
    <location>
        <begin position="34"/>
        <end position="70"/>
    </location>
</feature>
<reference evidence="4" key="1">
    <citation type="submission" date="2015-11" db="EMBL/GenBank/DDBJ databases">
        <title>De novo transcriptome assembly of four potential Pierce s Disease insect vectors from Arizona vineyards.</title>
        <authorList>
            <person name="Tassone E.E."/>
        </authorList>
    </citation>
    <scope>NUCLEOTIDE SEQUENCE</scope>
</reference>
<dbReference type="PANTHER" id="PTHR24189">
    <property type="entry name" value="MYOTROPHIN"/>
    <property type="match status" value="1"/>
</dbReference>
<proteinExistence type="predicted"/>
<dbReference type="Pfam" id="PF12796">
    <property type="entry name" value="Ank_2"/>
    <property type="match status" value="2"/>
</dbReference>
<sequence>MTYPIHDVVNRQSVKDLKILLNQKNCDIECENDTGLTPLHLALKKKYYGYSIELVECLIKHGADVNHIDYSFRTPLQTAAENLFAPGVKLLLDAGAKVNAQNCDTGYTALHYACGAKRMGIADSKERVVKRLLAAGIDINCKNKCGQTALHIALKKRDEHVVKKLLSKGADVSIQDN</sequence>
<evidence type="ECO:0000256" key="3">
    <source>
        <dbReference type="PROSITE-ProRule" id="PRU00023"/>
    </source>
</evidence>
<dbReference type="Gene3D" id="1.25.40.20">
    <property type="entry name" value="Ankyrin repeat-containing domain"/>
    <property type="match status" value="2"/>
</dbReference>
<evidence type="ECO:0000313" key="4">
    <source>
        <dbReference type="EMBL" id="JAT25578.1"/>
    </source>
</evidence>
<feature type="repeat" description="ANK" evidence="3">
    <location>
        <begin position="145"/>
        <end position="177"/>
    </location>
</feature>
<dbReference type="SUPFAM" id="SSF48403">
    <property type="entry name" value="Ankyrin repeat"/>
    <property type="match status" value="1"/>
</dbReference>
<dbReference type="InterPro" id="IPR050745">
    <property type="entry name" value="Multifunctional_regulatory"/>
</dbReference>
<name>A0A1B6LPG6_9HEMI</name>
<evidence type="ECO:0000256" key="1">
    <source>
        <dbReference type="ARBA" id="ARBA00022737"/>
    </source>
</evidence>
<evidence type="ECO:0000256" key="2">
    <source>
        <dbReference type="ARBA" id="ARBA00023043"/>
    </source>
</evidence>
<dbReference type="InterPro" id="IPR002110">
    <property type="entry name" value="Ankyrin_rpt"/>
</dbReference>
<protein>
    <submittedName>
        <fullName evidence="4">Uncharacterized protein</fullName>
    </submittedName>
</protein>
<feature type="repeat" description="ANK" evidence="3">
    <location>
        <begin position="105"/>
        <end position="144"/>
    </location>
</feature>
<dbReference type="PROSITE" id="PS50088">
    <property type="entry name" value="ANK_REPEAT"/>
    <property type="match status" value="4"/>
</dbReference>
<keyword evidence="1" id="KW-0677">Repeat</keyword>
<dbReference type="PROSITE" id="PS50297">
    <property type="entry name" value="ANK_REP_REGION"/>
    <property type="match status" value="2"/>
</dbReference>